<dbReference type="KEGG" id="osu:NT6N_11010"/>
<gene>
    <name evidence="2" type="ORF">NT6N_11010</name>
</gene>
<evidence type="ECO:0000256" key="1">
    <source>
        <dbReference type="SAM" id="MobiDB-lite"/>
    </source>
</evidence>
<organism evidence="2">
    <name type="scientific">Oceaniferula spumae</name>
    <dbReference type="NCBI Taxonomy" id="2979115"/>
    <lineage>
        <taxon>Bacteria</taxon>
        <taxon>Pseudomonadati</taxon>
        <taxon>Verrucomicrobiota</taxon>
        <taxon>Verrucomicrobiia</taxon>
        <taxon>Verrucomicrobiales</taxon>
        <taxon>Verrucomicrobiaceae</taxon>
        <taxon>Oceaniferula</taxon>
    </lineage>
</organism>
<feature type="compositionally biased region" description="Acidic residues" evidence="1">
    <location>
        <begin position="176"/>
        <end position="207"/>
    </location>
</feature>
<feature type="region of interest" description="Disordered" evidence="1">
    <location>
        <begin position="166"/>
        <end position="237"/>
    </location>
</feature>
<proteinExistence type="predicted"/>
<name>A0AAT9FJC8_9BACT</name>
<protein>
    <submittedName>
        <fullName evidence="2">Uncharacterized protein</fullName>
    </submittedName>
</protein>
<reference evidence="2" key="1">
    <citation type="submission" date="2024-07" db="EMBL/GenBank/DDBJ databases">
        <title>Complete genome sequence of Verrucomicrobiaceae bacterium NT6N.</title>
        <authorList>
            <person name="Huang C."/>
            <person name="Takami H."/>
            <person name="Hamasaki K."/>
        </authorList>
    </citation>
    <scope>NUCLEOTIDE SEQUENCE</scope>
    <source>
        <strain evidence="2">NT6N</strain>
    </source>
</reference>
<feature type="compositionally biased region" description="Acidic residues" evidence="1">
    <location>
        <begin position="216"/>
        <end position="237"/>
    </location>
</feature>
<sequence length="237" mass="26701">MALNEPWSIKSRAHACSVTEKKFVDGEAFYTALFPDPESSGYLRKDFSKEAWEKRTDEDQSPFSFWGSIYHAPVKEEEVEVTEESPEDLLRRLGEEDEEHTENVRYILAVMLERKKLLVEADSQPTPTGIIRIYEHRKTGDVFIVKDPNIPLSEIDSIQQEISDLLESGGRKVEETQESEDGDQESSEENAENAEVSDDDNAGEETPAETSAPADEATEEATPDDETNPADEEPRDS</sequence>
<accession>A0AAT9FJC8</accession>
<evidence type="ECO:0000313" key="2">
    <source>
        <dbReference type="EMBL" id="BDS06061.1"/>
    </source>
</evidence>
<dbReference type="EMBL" id="AP026866">
    <property type="protein sequence ID" value="BDS06061.1"/>
    <property type="molecule type" value="Genomic_DNA"/>
</dbReference>
<dbReference type="AlphaFoldDB" id="A0AAT9FJC8"/>